<proteinExistence type="predicted"/>
<evidence type="ECO:0000256" key="1">
    <source>
        <dbReference type="SAM" id="Phobius"/>
    </source>
</evidence>
<keyword evidence="1" id="KW-1133">Transmembrane helix</keyword>
<evidence type="ECO:0000313" key="2">
    <source>
        <dbReference type="EMBL" id="OAS84915.1"/>
    </source>
</evidence>
<sequence length="63" mass="7479">MKKRYNPYTLPPWVRQVREIGIQIIIPLTIFQGIRTVFFPTSFDVLLLALLILLAVAFRYDWI</sequence>
<evidence type="ECO:0008006" key="4">
    <source>
        <dbReference type="Google" id="ProtNLM"/>
    </source>
</evidence>
<keyword evidence="3" id="KW-1185">Reference proteome</keyword>
<name>A0A179STG4_9BACI</name>
<protein>
    <recommendedName>
        <fullName evidence="4">Membrane protein YszA</fullName>
    </recommendedName>
</protein>
<organism evidence="2 3">
    <name type="scientific">Metabacillus litoralis</name>
    <dbReference type="NCBI Taxonomy" id="152268"/>
    <lineage>
        <taxon>Bacteria</taxon>
        <taxon>Bacillati</taxon>
        <taxon>Bacillota</taxon>
        <taxon>Bacilli</taxon>
        <taxon>Bacillales</taxon>
        <taxon>Bacillaceae</taxon>
        <taxon>Metabacillus</taxon>
    </lineage>
</organism>
<dbReference type="AlphaFoldDB" id="A0A179STG4"/>
<accession>A0A179STG4</accession>
<dbReference type="RefSeq" id="WP_066334256.1">
    <property type="nucleotide sequence ID" value="NZ_LWSG01000023.1"/>
</dbReference>
<dbReference type="Proteomes" id="UP000078534">
    <property type="component" value="Unassembled WGS sequence"/>
</dbReference>
<keyword evidence="1" id="KW-0472">Membrane</keyword>
<dbReference type="OrthoDB" id="2456214at2"/>
<dbReference type="STRING" id="152268.A6K24_05230"/>
<keyword evidence="1" id="KW-0812">Transmembrane</keyword>
<reference evidence="3" key="1">
    <citation type="submission" date="2016-04" db="EMBL/GenBank/DDBJ databases">
        <authorList>
            <person name="Lyu Z."/>
            <person name="Lyu W."/>
        </authorList>
    </citation>
    <scope>NUCLEOTIDE SEQUENCE [LARGE SCALE GENOMIC DNA]</scope>
    <source>
        <strain evidence="3">C44</strain>
    </source>
</reference>
<feature type="transmembrane region" description="Helical" evidence="1">
    <location>
        <begin position="45"/>
        <end position="62"/>
    </location>
</feature>
<evidence type="ECO:0000313" key="3">
    <source>
        <dbReference type="Proteomes" id="UP000078534"/>
    </source>
</evidence>
<gene>
    <name evidence="2" type="ORF">A6K24_05230</name>
</gene>
<dbReference type="EMBL" id="LWSG01000023">
    <property type="protein sequence ID" value="OAS84915.1"/>
    <property type="molecule type" value="Genomic_DNA"/>
</dbReference>
<comment type="caution">
    <text evidence="2">The sequence shown here is derived from an EMBL/GenBank/DDBJ whole genome shotgun (WGS) entry which is preliminary data.</text>
</comment>